<evidence type="ECO:0000313" key="10">
    <source>
        <dbReference type="Proteomes" id="UP000011281"/>
    </source>
</evidence>
<evidence type="ECO:0000313" key="9">
    <source>
        <dbReference type="EMBL" id="AGE71036.1"/>
    </source>
</evidence>
<dbReference type="GO" id="GO:0004029">
    <property type="term" value="F:aldehyde dehydrogenase (NAD+) activity"/>
    <property type="evidence" value="ECO:0007669"/>
    <property type="project" value="UniProtKB-EC"/>
</dbReference>
<protein>
    <recommendedName>
        <fullName evidence="4">aldehyde dehydrogenase (NAD(+))</fullName>
        <ecNumber evidence="4">1.2.1.3</ecNumber>
    </recommendedName>
</protein>
<evidence type="ECO:0000256" key="2">
    <source>
        <dbReference type="ARBA" id="ARBA00011881"/>
    </source>
</evidence>
<dbReference type="PANTHER" id="PTHR42804">
    <property type="entry name" value="ALDEHYDE DEHYDROGENASE"/>
    <property type="match status" value="1"/>
</dbReference>
<dbReference type="InterPro" id="IPR016162">
    <property type="entry name" value="Ald_DH_N"/>
</dbReference>
<evidence type="ECO:0000256" key="5">
    <source>
        <dbReference type="ARBA" id="ARBA00049194"/>
    </source>
</evidence>
<feature type="active site" evidence="6">
    <location>
        <position position="260"/>
    </location>
</feature>
<dbReference type="EC" id="1.2.1.3" evidence="4"/>
<dbReference type="KEGG" id="sacn:SacN8_05345"/>
<comment type="similarity">
    <text evidence="1 7">Belongs to the aldehyde dehydrogenase family.</text>
</comment>
<accession>M1IV08</accession>
<gene>
    <name evidence="9" type="ORF">SacN8_05345</name>
</gene>
<sequence length="504" mass="56142">MFKYIIKVIQLMIEVKSIINGEERRSDEYIYRECPYNIDTSVTKINVAKESDVEEAIDVAREFFDKDKNGWVSNYKARDKVLFRIAEKIRGEIQTLSRLLVEEIGMPIRQARVQVNAAADVFEYYAGFGSKIYDTSKFLPSKDMVQIIKEPVGVVGLITPWNFPLTQSARKLAPAITVGCTIVWKPATYAAGISYQLAKIILSSGVPKGALNVIFDPGEKVGAQIVKSKKIDKISFTGETNTGKWIMSEASKDLKRVSLELGGKDPIILFSDSDLKNAIKGAIFGALRNAGQACGATSRLLVEESIAEKVEMAVSNEIKKLKLGNPLQEDTDIGPVVSKPQEDKVIDYIETGIKEGYKLLVGGRKVTDGEFQRGYFIEPTVFSDVDNKSKIAQEEIFGPVLVIIYFKDEEEAISLANDVIYGLTASVWTNDYKKAIRVSRELRVGTVWINDVYTQPSEGLWGGYKQSGIGRELGIQGIEDFLETKMLYTNLSGSYPHFKQVVKD</sequence>
<dbReference type="AlphaFoldDB" id="M1IV08"/>
<dbReference type="FunFam" id="3.40.605.10:FF:000007">
    <property type="entry name" value="NAD/NADP-dependent betaine aldehyde dehydrogenase"/>
    <property type="match status" value="1"/>
</dbReference>
<feature type="domain" description="Aldehyde dehydrogenase" evidence="8">
    <location>
        <begin position="30"/>
        <end position="486"/>
    </location>
</feature>
<dbReference type="InterPro" id="IPR029510">
    <property type="entry name" value="Ald_DH_CS_GLU"/>
</dbReference>
<dbReference type="PATRIC" id="fig|1028566.6.peg.1055"/>
<dbReference type="Pfam" id="PF00171">
    <property type="entry name" value="Aldedh"/>
    <property type="match status" value="1"/>
</dbReference>
<dbReference type="PROSITE" id="PS00687">
    <property type="entry name" value="ALDEHYDE_DEHYDR_GLU"/>
    <property type="match status" value="1"/>
</dbReference>
<comment type="subunit">
    <text evidence="2">Homotetramer.</text>
</comment>
<name>M1IV08_9CREN</name>
<dbReference type="FunFam" id="3.40.309.10:FF:000012">
    <property type="entry name" value="Betaine aldehyde dehydrogenase"/>
    <property type="match status" value="1"/>
</dbReference>
<dbReference type="InterPro" id="IPR016161">
    <property type="entry name" value="Ald_DH/histidinol_DH"/>
</dbReference>
<dbReference type="HOGENOM" id="CLU_005391_0_1_2"/>
<dbReference type="Proteomes" id="UP000011281">
    <property type="component" value="Chromosome"/>
</dbReference>
<evidence type="ECO:0000256" key="1">
    <source>
        <dbReference type="ARBA" id="ARBA00009986"/>
    </source>
</evidence>
<keyword evidence="3 7" id="KW-0560">Oxidoreductase</keyword>
<organism evidence="10">
    <name type="scientific">Sulfolobus acidocaldarius N8</name>
    <dbReference type="NCBI Taxonomy" id="1028566"/>
    <lineage>
        <taxon>Archaea</taxon>
        <taxon>Thermoproteota</taxon>
        <taxon>Thermoprotei</taxon>
        <taxon>Sulfolobales</taxon>
        <taxon>Sulfolobaceae</taxon>
        <taxon>Sulfolobus</taxon>
    </lineage>
</organism>
<reference evidence="9 10" key="1">
    <citation type="journal article" date="2012" name="ISME J.">
        <title>Genomic evidence of rapid, global-scale gene flow in a Sulfolobus species.</title>
        <authorList>
            <person name="Mao D."/>
            <person name="Grogan D."/>
        </authorList>
    </citation>
    <scope>NUCLEOTIDE SEQUENCE [LARGE SCALE GENOMIC DNA]</scope>
    <source>
        <strain evidence="9 10">N8</strain>
    </source>
</reference>
<evidence type="ECO:0000256" key="7">
    <source>
        <dbReference type="RuleBase" id="RU003345"/>
    </source>
</evidence>
<evidence type="ECO:0000256" key="3">
    <source>
        <dbReference type="ARBA" id="ARBA00023002"/>
    </source>
</evidence>
<dbReference type="PROSITE" id="PS00070">
    <property type="entry name" value="ALDEHYDE_DEHYDR_CYS"/>
    <property type="match status" value="1"/>
</dbReference>
<dbReference type="InterPro" id="IPR016163">
    <property type="entry name" value="Ald_DH_C"/>
</dbReference>
<dbReference type="InterPro" id="IPR015590">
    <property type="entry name" value="Aldehyde_DH_dom"/>
</dbReference>
<dbReference type="EMBL" id="CP002817">
    <property type="protein sequence ID" value="AGE71036.1"/>
    <property type="molecule type" value="Genomic_DNA"/>
</dbReference>
<dbReference type="InterPro" id="IPR016160">
    <property type="entry name" value="Ald_DH_CS_CYS"/>
</dbReference>
<evidence type="ECO:0000256" key="6">
    <source>
        <dbReference type="PROSITE-ProRule" id="PRU10007"/>
    </source>
</evidence>
<proteinExistence type="inferred from homology"/>
<evidence type="ECO:0000259" key="8">
    <source>
        <dbReference type="Pfam" id="PF00171"/>
    </source>
</evidence>
<dbReference type="Gene3D" id="3.40.605.10">
    <property type="entry name" value="Aldehyde Dehydrogenase, Chain A, domain 1"/>
    <property type="match status" value="1"/>
</dbReference>
<evidence type="ECO:0000256" key="4">
    <source>
        <dbReference type="ARBA" id="ARBA00024226"/>
    </source>
</evidence>
<dbReference type="Gene3D" id="3.40.309.10">
    <property type="entry name" value="Aldehyde Dehydrogenase, Chain A, domain 2"/>
    <property type="match status" value="1"/>
</dbReference>
<comment type="catalytic activity">
    <reaction evidence="5">
        <text>an aldehyde + NAD(+) + H2O = a carboxylate + NADH + 2 H(+)</text>
        <dbReference type="Rhea" id="RHEA:16185"/>
        <dbReference type="ChEBI" id="CHEBI:15377"/>
        <dbReference type="ChEBI" id="CHEBI:15378"/>
        <dbReference type="ChEBI" id="CHEBI:17478"/>
        <dbReference type="ChEBI" id="CHEBI:29067"/>
        <dbReference type="ChEBI" id="CHEBI:57540"/>
        <dbReference type="ChEBI" id="CHEBI:57945"/>
        <dbReference type="EC" id="1.2.1.3"/>
    </reaction>
</comment>
<dbReference type="PANTHER" id="PTHR42804:SF1">
    <property type="entry name" value="ALDEHYDE DEHYDROGENASE-RELATED"/>
    <property type="match status" value="1"/>
</dbReference>
<dbReference type="SUPFAM" id="SSF53720">
    <property type="entry name" value="ALDH-like"/>
    <property type="match status" value="1"/>
</dbReference>